<organism evidence="1 2">
    <name type="scientific">Oceanibaculum indicum P24</name>
    <dbReference type="NCBI Taxonomy" id="1207063"/>
    <lineage>
        <taxon>Bacteria</taxon>
        <taxon>Pseudomonadati</taxon>
        <taxon>Pseudomonadota</taxon>
        <taxon>Alphaproteobacteria</taxon>
        <taxon>Rhodospirillales</taxon>
        <taxon>Oceanibaculaceae</taxon>
        <taxon>Oceanibaculum</taxon>
    </lineage>
</organism>
<dbReference type="STRING" id="1207063.P24_02811"/>
<evidence type="ECO:0000313" key="2">
    <source>
        <dbReference type="Proteomes" id="UP000006746"/>
    </source>
</evidence>
<evidence type="ECO:0000313" key="1">
    <source>
        <dbReference type="EMBL" id="EKE78456.1"/>
    </source>
</evidence>
<gene>
    <name evidence="1" type="ORF">P24_02811</name>
</gene>
<dbReference type="EMBL" id="AMRL01000002">
    <property type="protein sequence ID" value="EKE78456.1"/>
    <property type="molecule type" value="Genomic_DNA"/>
</dbReference>
<dbReference type="AlphaFoldDB" id="K2J5U7"/>
<proteinExistence type="predicted"/>
<keyword evidence="2" id="KW-1185">Reference proteome</keyword>
<reference evidence="1 2" key="1">
    <citation type="journal article" date="2012" name="J. Bacteriol.">
        <title>Genome Sequence of Oceanibaculum indicum Type Strain P24.</title>
        <authorList>
            <person name="Lai Q."/>
            <person name="Shao Z."/>
        </authorList>
    </citation>
    <scope>NUCLEOTIDE SEQUENCE [LARGE SCALE GENOMIC DNA]</scope>
    <source>
        <strain evidence="1 2">P24</strain>
    </source>
</reference>
<sequence length="89" mass="9804">MIQLVRTPIIRRAPVLLASADPAAATVGFQATGYVYEAVEIEIGLSDRHRYLLRAPMTAWDRLCLRVEEVVQGDALRRLRAEDAKAGAA</sequence>
<name>K2J5U7_9PROT</name>
<protein>
    <submittedName>
        <fullName evidence="1">Uncharacterized protein</fullName>
    </submittedName>
</protein>
<dbReference type="RefSeq" id="WP_008943179.1">
    <property type="nucleotide sequence ID" value="NZ_AMRL01000002.1"/>
</dbReference>
<dbReference type="Proteomes" id="UP000006746">
    <property type="component" value="Unassembled WGS sequence"/>
</dbReference>
<comment type="caution">
    <text evidence="1">The sequence shown here is derived from an EMBL/GenBank/DDBJ whole genome shotgun (WGS) entry which is preliminary data.</text>
</comment>
<accession>K2J5U7</accession>